<dbReference type="RefSeq" id="WP_183968331.1">
    <property type="nucleotide sequence ID" value="NZ_BAABEW010000012.1"/>
</dbReference>
<dbReference type="AlphaFoldDB" id="A0A7W8HID4"/>
<organism evidence="1 2">
    <name type="scientific">Quisquiliibacterium transsilvanicum</name>
    <dbReference type="NCBI Taxonomy" id="1549638"/>
    <lineage>
        <taxon>Bacteria</taxon>
        <taxon>Pseudomonadati</taxon>
        <taxon>Pseudomonadota</taxon>
        <taxon>Betaproteobacteria</taxon>
        <taxon>Burkholderiales</taxon>
        <taxon>Burkholderiaceae</taxon>
        <taxon>Quisquiliibacterium</taxon>
    </lineage>
</organism>
<comment type="caution">
    <text evidence="1">The sequence shown here is derived from an EMBL/GenBank/DDBJ whole genome shotgun (WGS) entry which is preliminary data.</text>
</comment>
<proteinExistence type="predicted"/>
<evidence type="ECO:0000313" key="1">
    <source>
        <dbReference type="EMBL" id="MBB5272626.1"/>
    </source>
</evidence>
<protein>
    <submittedName>
        <fullName evidence="1">Tfp pilus assembly protein PilV</fullName>
    </submittedName>
</protein>
<dbReference type="EMBL" id="JACHGB010000005">
    <property type="protein sequence ID" value="MBB5272626.1"/>
    <property type="molecule type" value="Genomic_DNA"/>
</dbReference>
<sequence length="375" mass="39714">MNRRRLAAGFTLLEALIALLIGGFGLLAVARLQIGMQGESDLAKQLSEATFLGQRRIEMLRAYQQIPAADAAALVAGSWGYDNILTGSETIAGGNASYAVRWTITPFASATPAANDPRFKTAAVNVGWTDRNGNAQTASLSTVISSSDPAAALGLSVPPAGTPIRRPKNRDLNVPVPAIDLGDGRSAFTPPGASATFRLVFDNATGIITKHCTGTGTSISGWVCSDLNAYLVSGFIYENSSNLTLTSPLDLTMTLTQGTLYSCYDDSDTAKSYANYFSYTCVVIGVDHDSNPATRPRWSGRLDVTGIPIGTAAAQNRVCRYSADYDGSGAVDNYEHPAAYTNVTESLENQNFYLVRGTSSCPVGSGIELMVQHQP</sequence>
<dbReference type="Pfam" id="PF07963">
    <property type="entry name" value="N_methyl"/>
    <property type="match status" value="1"/>
</dbReference>
<dbReference type="Proteomes" id="UP000532440">
    <property type="component" value="Unassembled WGS sequence"/>
</dbReference>
<dbReference type="InterPro" id="IPR012902">
    <property type="entry name" value="N_methyl_site"/>
</dbReference>
<keyword evidence="2" id="KW-1185">Reference proteome</keyword>
<accession>A0A7W8HID4</accession>
<evidence type="ECO:0000313" key="2">
    <source>
        <dbReference type="Proteomes" id="UP000532440"/>
    </source>
</evidence>
<name>A0A7W8HID4_9BURK</name>
<dbReference type="PROSITE" id="PS00409">
    <property type="entry name" value="PROKAR_NTER_METHYL"/>
    <property type="match status" value="1"/>
</dbReference>
<reference evidence="1 2" key="1">
    <citation type="submission" date="2020-08" db="EMBL/GenBank/DDBJ databases">
        <title>Genomic Encyclopedia of Type Strains, Phase IV (KMG-IV): sequencing the most valuable type-strain genomes for metagenomic binning, comparative biology and taxonomic classification.</title>
        <authorList>
            <person name="Goeker M."/>
        </authorList>
    </citation>
    <scope>NUCLEOTIDE SEQUENCE [LARGE SCALE GENOMIC DNA]</scope>
    <source>
        <strain evidence="1 2">DSM 29781</strain>
    </source>
</reference>
<gene>
    <name evidence="1" type="ORF">HNQ70_002649</name>
</gene>